<dbReference type="EMBL" id="ML739395">
    <property type="protein sequence ID" value="KAE8348810.1"/>
    <property type="molecule type" value="Genomic_DNA"/>
</dbReference>
<dbReference type="Proteomes" id="UP000327118">
    <property type="component" value="Unassembled WGS sequence"/>
</dbReference>
<organism evidence="2 3">
    <name type="scientific">Aspergillus coremiiformis</name>
    <dbReference type="NCBI Taxonomy" id="138285"/>
    <lineage>
        <taxon>Eukaryota</taxon>
        <taxon>Fungi</taxon>
        <taxon>Dikarya</taxon>
        <taxon>Ascomycota</taxon>
        <taxon>Pezizomycotina</taxon>
        <taxon>Eurotiomycetes</taxon>
        <taxon>Eurotiomycetidae</taxon>
        <taxon>Eurotiales</taxon>
        <taxon>Aspergillaceae</taxon>
        <taxon>Aspergillus</taxon>
        <taxon>Aspergillus subgen. Circumdati</taxon>
    </lineage>
</organism>
<proteinExistence type="predicted"/>
<dbReference type="OrthoDB" id="5353310at2759"/>
<keyword evidence="3" id="KW-1185">Reference proteome</keyword>
<sequence length="85" mass="9975">MALVRDPAFWRRFSRAIHLDEQAKASSPDDKCAIIYSDDWIRSQRKKRRRSILCGFLIFAAFAIVIAAAVVVIWWLQSHNWLRKS</sequence>
<gene>
    <name evidence="2" type="ORF">BDV28DRAFT_142655</name>
</gene>
<keyword evidence="1" id="KW-1133">Transmembrane helix</keyword>
<evidence type="ECO:0000256" key="1">
    <source>
        <dbReference type="SAM" id="Phobius"/>
    </source>
</evidence>
<protein>
    <submittedName>
        <fullName evidence="2">Uncharacterized protein</fullName>
    </submittedName>
</protein>
<name>A0A5N6YYQ1_9EURO</name>
<dbReference type="AlphaFoldDB" id="A0A5N6YYQ1"/>
<keyword evidence="1" id="KW-0472">Membrane</keyword>
<evidence type="ECO:0000313" key="3">
    <source>
        <dbReference type="Proteomes" id="UP000327118"/>
    </source>
</evidence>
<feature type="transmembrane region" description="Helical" evidence="1">
    <location>
        <begin position="52"/>
        <end position="76"/>
    </location>
</feature>
<reference evidence="3" key="1">
    <citation type="submission" date="2019-04" db="EMBL/GenBank/DDBJ databases">
        <title>Friends and foes A comparative genomics studyof 23 Aspergillus species from section Flavi.</title>
        <authorList>
            <consortium name="DOE Joint Genome Institute"/>
            <person name="Kjaerbolling I."/>
            <person name="Vesth T."/>
            <person name="Frisvad J.C."/>
            <person name="Nybo J.L."/>
            <person name="Theobald S."/>
            <person name="Kildgaard S."/>
            <person name="Isbrandt T."/>
            <person name="Kuo A."/>
            <person name="Sato A."/>
            <person name="Lyhne E.K."/>
            <person name="Kogle M.E."/>
            <person name="Wiebenga A."/>
            <person name="Kun R.S."/>
            <person name="Lubbers R.J."/>
            <person name="Makela M.R."/>
            <person name="Barry K."/>
            <person name="Chovatia M."/>
            <person name="Clum A."/>
            <person name="Daum C."/>
            <person name="Haridas S."/>
            <person name="He G."/>
            <person name="LaButti K."/>
            <person name="Lipzen A."/>
            <person name="Mondo S."/>
            <person name="Riley R."/>
            <person name="Salamov A."/>
            <person name="Simmons B.A."/>
            <person name="Magnuson J.K."/>
            <person name="Henrissat B."/>
            <person name="Mortensen U.H."/>
            <person name="Larsen T.O."/>
            <person name="Devries R.P."/>
            <person name="Grigoriev I.V."/>
            <person name="Machida M."/>
            <person name="Baker S.E."/>
            <person name="Andersen M.R."/>
        </authorList>
    </citation>
    <scope>NUCLEOTIDE SEQUENCE [LARGE SCALE GENOMIC DNA]</scope>
    <source>
        <strain evidence="3">CBS 553.77</strain>
    </source>
</reference>
<keyword evidence="1" id="KW-0812">Transmembrane</keyword>
<accession>A0A5N6YYQ1</accession>
<evidence type="ECO:0000313" key="2">
    <source>
        <dbReference type="EMBL" id="KAE8348810.1"/>
    </source>
</evidence>